<comment type="catalytic activity">
    <reaction evidence="1">
        <text>(4aS,6R)-4a-hydroxy-L-erythro-5,6,7,8-tetrahydrobiopterin = (6R)-L-erythro-6,7-dihydrobiopterin + H2O</text>
        <dbReference type="Rhea" id="RHEA:11920"/>
        <dbReference type="ChEBI" id="CHEBI:15377"/>
        <dbReference type="ChEBI" id="CHEBI:15642"/>
        <dbReference type="ChEBI" id="CHEBI:43120"/>
        <dbReference type="EC" id="4.2.1.96"/>
    </reaction>
</comment>
<dbReference type="InterPro" id="IPR036428">
    <property type="entry name" value="PCD_sf"/>
</dbReference>
<accession>A0ABD5V0S0</accession>
<dbReference type="GO" id="GO:0008124">
    <property type="term" value="F:4-alpha-hydroxytetrahydrobiopterin dehydratase activity"/>
    <property type="evidence" value="ECO:0007669"/>
    <property type="project" value="UniProtKB-EC"/>
</dbReference>
<evidence type="ECO:0000256" key="3">
    <source>
        <dbReference type="ARBA" id="ARBA00013252"/>
    </source>
</evidence>
<dbReference type="PANTHER" id="PTHR12599:SF0">
    <property type="entry name" value="PTERIN-4-ALPHA-CARBINOLAMINE DEHYDRATASE"/>
    <property type="match status" value="1"/>
</dbReference>
<dbReference type="Proteomes" id="UP001596312">
    <property type="component" value="Unassembled WGS sequence"/>
</dbReference>
<dbReference type="EC" id="4.2.1.96" evidence="3"/>
<name>A0ABD5V0S0_9EURY</name>
<dbReference type="EMBL" id="JBHSXQ010000001">
    <property type="protein sequence ID" value="MFC6903873.1"/>
    <property type="molecule type" value="Genomic_DNA"/>
</dbReference>
<proteinExistence type="inferred from homology"/>
<dbReference type="CDD" id="cd00488">
    <property type="entry name" value="PCD_DCoH"/>
    <property type="match status" value="1"/>
</dbReference>
<keyword evidence="7" id="KW-1185">Reference proteome</keyword>
<gene>
    <name evidence="6" type="ORF">ACFQGH_01530</name>
</gene>
<evidence type="ECO:0000313" key="6">
    <source>
        <dbReference type="EMBL" id="MFC6903873.1"/>
    </source>
</evidence>
<evidence type="ECO:0000256" key="5">
    <source>
        <dbReference type="SAM" id="MobiDB-lite"/>
    </source>
</evidence>
<protein>
    <recommendedName>
        <fullName evidence="3">4a-hydroxytetrahydrobiopterin dehydratase</fullName>
        <ecNumber evidence="3">4.2.1.96</ecNumber>
    </recommendedName>
</protein>
<comment type="similarity">
    <text evidence="2">Belongs to the pterin-4-alpha-carbinolamine dehydratase family.</text>
</comment>
<dbReference type="PANTHER" id="PTHR12599">
    <property type="entry name" value="PTERIN-4-ALPHA-CARBINOLAMINE DEHYDRATASE"/>
    <property type="match status" value="1"/>
</dbReference>
<keyword evidence="4 6" id="KW-0456">Lyase</keyword>
<dbReference type="AlphaFoldDB" id="A0ABD5V0S0"/>
<sequence length="91" mass="10435">MAELLDDDEIQTQLPEGWERDGEEITRTFEFDDYLAGLDFAREVGEIADEEFHHPQMIVDFQEVEVRFTSHEEGGITDQDIEMAGAVNDEA</sequence>
<evidence type="ECO:0000313" key="7">
    <source>
        <dbReference type="Proteomes" id="UP001596312"/>
    </source>
</evidence>
<dbReference type="SUPFAM" id="SSF55248">
    <property type="entry name" value="PCD-like"/>
    <property type="match status" value="1"/>
</dbReference>
<evidence type="ECO:0000256" key="4">
    <source>
        <dbReference type="ARBA" id="ARBA00023239"/>
    </source>
</evidence>
<dbReference type="Gene3D" id="3.30.1360.20">
    <property type="entry name" value="Transcriptional coactivator/pterin dehydratase"/>
    <property type="match status" value="1"/>
</dbReference>
<evidence type="ECO:0000256" key="2">
    <source>
        <dbReference type="ARBA" id="ARBA00006472"/>
    </source>
</evidence>
<dbReference type="RefSeq" id="WP_340602363.1">
    <property type="nucleotide sequence ID" value="NZ_JBBMXV010000001.1"/>
</dbReference>
<comment type="caution">
    <text evidence="6">The sequence shown here is derived from an EMBL/GenBank/DDBJ whole genome shotgun (WGS) entry which is preliminary data.</text>
</comment>
<evidence type="ECO:0000256" key="1">
    <source>
        <dbReference type="ARBA" id="ARBA00001554"/>
    </source>
</evidence>
<dbReference type="Pfam" id="PF01329">
    <property type="entry name" value="Pterin_4a"/>
    <property type="match status" value="1"/>
</dbReference>
<feature type="region of interest" description="Disordered" evidence="5">
    <location>
        <begin position="72"/>
        <end position="91"/>
    </location>
</feature>
<reference evidence="6 7" key="1">
    <citation type="journal article" date="2019" name="Int. J. Syst. Evol. Microbiol.">
        <title>The Global Catalogue of Microorganisms (GCM) 10K type strain sequencing project: providing services to taxonomists for standard genome sequencing and annotation.</title>
        <authorList>
            <consortium name="The Broad Institute Genomics Platform"/>
            <consortium name="The Broad Institute Genome Sequencing Center for Infectious Disease"/>
            <person name="Wu L."/>
            <person name="Ma J."/>
        </authorList>
    </citation>
    <scope>NUCLEOTIDE SEQUENCE [LARGE SCALE GENOMIC DNA]</scope>
    <source>
        <strain evidence="6 7">CGMCC 1.3240</strain>
    </source>
</reference>
<dbReference type="InterPro" id="IPR001533">
    <property type="entry name" value="Pterin_deHydtase"/>
</dbReference>
<dbReference type="NCBIfam" id="NF002017">
    <property type="entry name" value="PRK00823.1-2"/>
    <property type="match status" value="1"/>
</dbReference>
<organism evidence="6 7">
    <name type="scientific">Halalkalicoccus tibetensis</name>
    <dbReference type="NCBI Taxonomy" id="175632"/>
    <lineage>
        <taxon>Archaea</taxon>
        <taxon>Methanobacteriati</taxon>
        <taxon>Methanobacteriota</taxon>
        <taxon>Stenosarchaea group</taxon>
        <taxon>Halobacteria</taxon>
        <taxon>Halobacteriales</taxon>
        <taxon>Halococcaceae</taxon>
        <taxon>Halalkalicoccus</taxon>
    </lineage>
</organism>